<protein>
    <recommendedName>
        <fullName evidence="5">Aminoacylase</fullName>
    </recommendedName>
</protein>
<evidence type="ECO:0000313" key="2">
    <source>
        <dbReference type="EMBL" id="CAF1647248.1"/>
    </source>
</evidence>
<dbReference type="Gene3D" id="3.40.630.10">
    <property type="entry name" value="Zn peptidases"/>
    <property type="match status" value="1"/>
</dbReference>
<accession>A0A8S2XCN5</accession>
<comment type="caution">
    <text evidence="3">The sequence shown here is derived from an EMBL/GenBank/DDBJ whole genome shotgun (WGS) entry which is preliminary data.</text>
</comment>
<reference evidence="3" key="1">
    <citation type="submission" date="2021-02" db="EMBL/GenBank/DDBJ databases">
        <authorList>
            <person name="Nowell W R."/>
        </authorList>
    </citation>
    <scope>NUCLEOTIDE SEQUENCE</scope>
</reference>
<feature type="non-terminal residue" evidence="3">
    <location>
        <position position="1"/>
    </location>
</feature>
<dbReference type="EMBL" id="CAJNOK010064685">
    <property type="protein sequence ID" value="CAF1647248.1"/>
    <property type="molecule type" value="Genomic_DNA"/>
</dbReference>
<dbReference type="PANTHER" id="PTHR45892:SF1">
    <property type="entry name" value="AMINOACYLASE-1"/>
    <property type="match status" value="1"/>
</dbReference>
<organism evidence="3 4">
    <name type="scientific">Didymodactylos carnosus</name>
    <dbReference type="NCBI Taxonomy" id="1234261"/>
    <lineage>
        <taxon>Eukaryota</taxon>
        <taxon>Metazoa</taxon>
        <taxon>Spiralia</taxon>
        <taxon>Gnathifera</taxon>
        <taxon>Rotifera</taxon>
        <taxon>Eurotatoria</taxon>
        <taxon>Bdelloidea</taxon>
        <taxon>Philodinida</taxon>
        <taxon>Philodinidae</taxon>
        <taxon>Didymodactylos</taxon>
    </lineage>
</organism>
<evidence type="ECO:0000313" key="3">
    <source>
        <dbReference type="EMBL" id="CAF4490287.1"/>
    </source>
</evidence>
<dbReference type="InterPro" id="IPR001261">
    <property type="entry name" value="ArgE/DapE_CS"/>
</dbReference>
<name>A0A8S2XCN5_9BILA</name>
<dbReference type="PROSITE" id="PS00758">
    <property type="entry name" value="ARGE_DAPE_CPG2_1"/>
    <property type="match status" value="1"/>
</dbReference>
<evidence type="ECO:0000313" key="4">
    <source>
        <dbReference type="Proteomes" id="UP000682733"/>
    </source>
</evidence>
<dbReference type="InterPro" id="IPR052083">
    <property type="entry name" value="Aminoacylase-1_M20A"/>
</dbReference>
<dbReference type="SUPFAM" id="SSF53187">
    <property type="entry name" value="Zn-dependent exopeptidases"/>
    <property type="match status" value="1"/>
</dbReference>
<dbReference type="Proteomes" id="UP000682733">
    <property type="component" value="Unassembled WGS sequence"/>
</dbReference>
<dbReference type="EMBL" id="CAJOBA010092463">
    <property type="protein sequence ID" value="CAF4490287.1"/>
    <property type="molecule type" value="Genomic_DNA"/>
</dbReference>
<dbReference type="AlphaFoldDB" id="A0A8S2XCN5"/>
<sequence>MNNDDKTAIQHFVDYIRIKTVQPDPDYDKAFEFLKSYANELNLTYQKVQVTENRHVAILTWISETASSTEKSILLNSHIDVVPVFPDNWSCDPFD</sequence>
<dbReference type="Proteomes" id="UP000677228">
    <property type="component" value="Unassembled WGS sequence"/>
</dbReference>
<gene>
    <name evidence="2" type="ORF">OVA965_LOCUS44628</name>
    <name evidence="3" type="ORF">TMI583_LOCUS47534</name>
</gene>
<evidence type="ECO:0000256" key="1">
    <source>
        <dbReference type="ARBA" id="ARBA00022801"/>
    </source>
</evidence>
<proteinExistence type="predicted"/>
<dbReference type="PANTHER" id="PTHR45892">
    <property type="entry name" value="AMINOACYLASE-1"/>
    <property type="match status" value="1"/>
</dbReference>
<evidence type="ECO:0008006" key="5">
    <source>
        <dbReference type="Google" id="ProtNLM"/>
    </source>
</evidence>
<keyword evidence="1" id="KW-0378">Hydrolase</keyword>
<dbReference type="GO" id="GO:0004046">
    <property type="term" value="F:aminoacylase activity"/>
    <property type="evidence" value="ECO:0007669"/>
    <property type="project" value="TreeGrafter"/>
</dbReference>